<comment type="caution">
    <text evidence="1">The sequence shown here is derived from an EMBL/GenBank/DDBJ whole genome shotgun (WGS) entry which is preliminary data.</text>
</comment>
<dbReference type="SUPFAM" id="SSF50630">
    <property type="entry name" value="Acid proteases"/>
    <property type="match status" value="1"/>
</dbReference>
<evidence type="ECO:0000313" key="1">
    <source>
        <dbReference type="EMBL" id="MBM6575177.1"/>
    </source>
</evidence>
<dbReference type="GO" id="GO:0006508">
    <property type="term" value="P:proteolysis"/>
    <property type="evidence" value="ECO:0007669"/>
    <property type="project" value="UniProtKB-KW"/>
</dbReference>
<dbReference type="InterPro" id="IPR036034">
    <property type="entry name" value="PDZ_sf"/>
</dbReference>
<dbReference type="Proteomes" id="UP000763641">
    <property type="component" value="Unassembled WGS sequence"/>
</dbReference>
<dbReference type="RefSeq" id="WP_204193807.1">
    <property type="nucleotide sequence ID" value="NZ_JAFEMC010000001.1"/>
</dbReference>
<dbReference type="InterPro" id="IPR021109">
    <property type="entry name" value="Peptidase_aspartic_dom_sf"/>
</dbReference>
<name>A0ABS2D2Q1_9SPHN</name>
<reference evidence="1 2" key="1">
    <citation type="submission" date="2020-12" db="EMBL/GenBank/DDBJ databases">
        <title>Sphingomonas sp.</title>
        <authorList>
            <person name="Kim M.K."/>
        </authorList>
    </citation>
    <scope>NUCLEOTIDE SEQUENCE [LARGE SCALE GENOMIC DNA]</scope>
    <source>
        <strain evidence="1 2">BT552</strain>
    </source>
</reference>
<dbReference type="SUPFAM" id="SSF50156">
    <property type="entry name" value="PDZ domain-like"/>
    <property type="match status" value="1"/>
</dbReference>
<dbReference type="Pfam" id="PF13650">
    <property type="entry name" value="Asp_protease_2"/>
    <property type="match status" value="2"/>
</dbReference>
<protein>
    <submittedName>
        <fullName evidence="1">Aspartyl protease family protein</fullName>
    </submittedName>
</protein>
<gene>
    <name evidence="1" type="ORF">ILT43_02240</name>
</gene>
<dbReference type="EMBL" id="JAFEMC010000001">
    <property type="protein sequence ID" value="MBM6575177.1"/>
    <property type="molecule type" value="Genomic_DNA"/>
</dbReference>
<keyword evidence="2" id="KW-1185">Reference proteome</keyword>
<dbReference type="GO" id="GO:0008233">
    <property type="term" value="F:peptidase activity"/>
    <property type="evidence" value="ECO:0007669"/>
    <property type="project" value="UniProtKB-KW"/>
</dbReference>
<dbReference type="Gene3D" id="2.40.70.10">
    <property type="entry name" value="Acid Proteases"/>
    <property type="match status" value="2"/>
</dbReference>
<organism evidence="1 2">
    <name type="scientific">Sphingomonas longa</name>
    <dbReference type="NCBI Taxonomy" id="2778730"/>
    <lineage>
        <taxon>Bacteria</taxon>
        <taxon>Pseudomonadati</taxon>
        <taxon>Pseudomonadota</taxon>
        <taxon>Alphaproteobacteria</taxon>
        <taxon>Sphingomonadales</taxon>
        <taxon>Sphingomonadaceae</taxon>
        <taxon>Sphingomonas</taxon>
    </lineage>
</organism>
<dbReference type="Gene3D" id="2.30.42.10">
    <property type="match status" value="1"/>
</dbReference>
<keyword evidence="1" id="KW-0645">Protease</keyword>
<keyword evidence="1" id="KW-0378">Hydrolase</keyword>
<sequence length="392" mass="40805">MDRRDFLSTALFGMSGLAVGSQAGAAEPRVIVSKVQLRGSRVVMALTIGGQGPFDFLLDTGGVLSFINADFAEQLKMQITGQTAARGIGGRTYLPVYLARDVVFGGGARQTSVAFAGLNGAFRLGSDVHGAVAAGFLTAIDSDLDFEAGEWRAYPDGRPPREGYVQMKNALVAEGTGPRAGSRRLFGDAAIDGRDGRFLLDTGAPGGVTVDNAFAKRVGLWNDARPWAPTRPSGIAGAAGIARVVRAGSLDFAGTRTERPLVTLRAASDGIGSNQNGIIGLGVLRRFNLSTVTSTRDLWLKEHRVEPPVQERYGMSGLWLDRGGDDRWKVAAVGTGSPAAAAGIAVGDIVAAADGSDVLRQIGGRTGAIAQLTVSRGSAPARPVALTLTPYL</sequence>
<proteinExistence type="predicted"/>
<evidence type="ECO:0000313" key="2">
    <source>
        <dbReference type="Proteomes" id="UP000763641"/>
    </source>
</evidence>
<accession>A0ABS2D2Q1</accession>